<feature type="domain" description="AP2/ERF" evidence="8">
    <location>
        <begin position="80"/>
        <end position="142"/>
    </location>
</feature>
<dbReference type="OrthoDB" id="1999994at2759"/>
<evidence type="ECO:0000256" key="7">
    <source>
        <dbReference type="ARBA" id="ARBA00024343"/>
    </source>
</evidence>
<dbReference type="CDD" id="cd00018">
    <property type="entry name" value="AP2"/>
    <property type="match status" value="1"/>
</dbReference>
<dbReference type="GO" id="GO:0005634">
    <property type="term" value="C:nucleus"/>
    <property type="evidence" value="ECO:0007669"/>
    <property type="project" value="UniProtKB-SubCell"/>
</dbReference>
<dbReference type="Pfam" id="PF00847">
    <property type="entry name" value="AP2"/>
    <property type="match status" value="1"/>
</dbReference>
<keyword evidence="6" id="KW-0539">Nucleus</keyword>
<dbReference type="GO" id="GO:0003677">
    <property type="term" value="F:DNA binding"/>
    <property type="evidence" value="ECO:0007669"/>
    <property type="project" value="UniProtKB-KW"/>
</dbReference>
<dbReference type="Gramene" id="Pp3c13_3710V3.2">
    <property type="protein sequence ID" value="Pp3c13_3710V3.2"/>
    <property type="gene ID" value="Pp3c13_3710"/>
</dbReference>
<evidence type="ECO:0000259" key="8">
    <source>
        <dbReference type="PROSITE" id="PS51032"/>
    </source>
</evidence>
<organism evidence="9">
    <name type="scientific">Physcomitrium patens</name>
    <name type="common">Spreading-leaved earth moss</name>
    <name type="synonym">Physcomitrella patens</name>
    <dbReference type="NCBI Taxonomy" id="3218"/>
    <lineage>
        <taxon>Eukaryota</taxon>
        <taxon>Viridiplantae</taxon>
        <taxon>Streptophyta</taxon>
        <taxon>Embryophyta</taxon>
        <taxon>Bryophyta</taxon>
        <taxon>Bryophytina</taxon>
        <taxon>Bryopsida</taxon>
        <taxon>Funariidae</taxon>
        <taxon>Funariales</taxon>
        <taxon>Funariaceae</taxon>
        <taxon>Physcomitrium</taxon>
    </lineage>
</organism>
<keyword evidence="2" id="KW-0805">Transcription regulation</keyword>
<dbReference type="AlphaFoldDB" id="A9SRG0"/>
<evidence type="ECO:0000256" key="1">
    <source>
        <dbReference type="ARBA" id="ARBA00004123"/>
    </source>
</evidence>
<dbReference type="RefSeq" id="XP_024393128.1">
    <property type="nucleotide sequence ID" value="XM_024537360.2"/>
</dbReference>
<keyword evidence="5" id="KW-0804">Transcription</keyword>
<name>A9SRG0_PHYPA</name>
<reference evidence="9 11" key="1">
    <citation type="journal article" date="2008" name="Science">
        <title>The Physcomitrella genome reveals evolutionary insights into the conquest of land by plants.</title>
        <authorList>
            <person name="Rensing S."/>
            <person name="Lang D."/>
            <person name="Zimmer A."/>
            <person name="Terry A."/>
            <person name="Salamov A."/>
            <person name="Shapiro H."/>
            <person name="Nishiyama T."/>
            <person name="Perroud P.-F."/>
            <person name="Lindquist E."/>
            <person name="Kamisugi Y."/>
            <person name="Tanahashi T."/>
            <person name="Sakakibara K."/>
            <person name="Fujita T."/>
            <person name="Oishi K."/>
            <person name="Shin-I T."/>
            <person name="Kuroki Y."/>
            <person name="Toyoda A."/>
            <person name="Suzuki Y."/>
            <person name="Hashimoto A."/>
            <person name="Yamaguchi K."/>
            <person name="Sugano A."/>
            <person name="Kohara Y."/>
            <person name="Fujiyama A."/>
            <person name="Anterola A."/>
            <person name="Aoki S."/>
            <person name="Ashton N."/>
            <person name="Barbazuk W.B."/>
            <person name="Barker E."/>
            <person name="Bennetzen J."/>
            <person name="Bezanilla M."/>
            <person name="Blankenship R."/>
            <person name="Cho S.H."/>
            <person name="Dutcher S."/>
            <person name="Estelle M."/>
            <person name="Fawcett J.A."/>
            <person name="Gundlach H."/>
            <person name="Hanada K."/>
            <person name="Heyl A."/>
            <person name="Hicks K.A."/>
            <person name="Hugh J."/>
            <person name="Lohr M."/>
            <person name="Mayer K."/>
            <person name="Melkozernov A."/>
            <person name="Murata T."/>
            <person name="Nelson D."/>
            <person name="Pils B."/>
            <person name="Prigge M."/>
            <person name="Reiss B."/>
            <person name="Renner T."/>
            <person name="Rombauts S."/>
            <person name="Rushton P."/>
            <person name="Sanderfoot A."/>
            <person name="Schween G."/>
            <person name="Shiu S.-H."/>
            <person name="Stueber K."/>
            <person name="Theodoulou F.L."/>
            <person name="Tu H."/>
            <person name="Van de Peer Y."/>
            <person name="Verrier P.J."/>
            <person name="Waters E."/>
            <person name="Wood A."/>
            <person name="Yang L."/>
            <person name="Cove D."/>
            <person name="Cuming A."/>
            <person name="Hasebe M."/>
            <person name="Lucas S."/>
            <person name="Mishler D.B."/>
            <person name="Reski R."/>
            <person name="Grigoriev I."/>
            <person name="Quatrano R.S."/>
            <person name="Boore J.L."/>
        </authorList>
    </citation>
    <scope>NUCLEOTIDE SEQUENCE [LARGE SCALE GENOMIC DNA]</scope>
    <source>
        <strain evidence="10 11">cv. Gransden 2004</strain>
    </source>
</reference>
<evidence type="ECO:0000256" key="6">
    <source>
        <dbReference type="ARBA" id="ARBA00023242"/>
    </source>
</evidence>
<dbReference type="Gramene" id="Pp3c13_3710V3.1">
    <property type="protein sequence ID" value="Pp3c13_3710V3.1"/>
    <property type="gene ID" value="Pp3c13_3710"/>
</dbReference>
<dbReference type="GeneID" id="112290736"/>
<sequence length="435" mass="48671">MTVDLHYYARNEGTSDIQDMRGEFQLNRNVKKEMRFSSTIQHSSDFPPTLLDARRAMAEPGDLSYFGLSPKKSRAKESSKYFGVRFRPDLQKWVAEIRVAEWKSVDKKVWLGTFDSEEGAARAVDAARKLLKCKKKRGFNIPSAELDAYSEKIPSNLKLTNLLDDSMFKEVTLFVKKRAQEYASSFTSGQVFTSSDYQVQPDLSYFDVNLLQRIGDPLQEEVSCLASQSSALHGLELYNDQTCAVIAASYPCSCFSSLNNFSPPSCVSDGRCSSLDASNEAQENLLQAYEDACYRRGAGGSDWQNFGSYSSPNSNVESQHETDTTYDHVLLEEQGLGCSGNMRNAGHSSDFWDVIDECMFDNQVHWGRHHSAMDLTTGDEMQPCVDIPMPNVILSPQYQFTTSNVNTSTDSQFNNSQTTVSHALLNSTEFSQAVC</sequence>
<keyword evidence="3" id="KW-0238">DNA-binding</keyword>
<proteinExistence type="inferred from homology"/>
<evidence type="ECO:0000256" key="2">
    <source>
        <dbReference type="ARBA" id="ARBA00023015"/>
    </source>
</evidence>
<keyword evidence="4" id="KW-0010">Activator</keyword>
<dbReference type="PaxDb" id="3218-PP1S107_45V6.1"/>
<dbReference type="InterPro" id="IPR036955">
    <property type="entry name" value="AP2/ERF_dom_sf"/>
</dbReference>
<dbReference type="InterPro" id="IPR016177">
    <property type="entry name" value="DNA-bd_dom_sf"/>
</dbReference>
<dbReference type="HOGENOM" id="CLU_680419_0_0_1"/>
<dbReference type="Proteomes" id="UP000006727">
    <property type="component" value="Chromosome 13"/>
</dbReference>
<dbReference type="SUPFAM" id="SSF54171">
    <property type="entry name" value="DNA-binding domain"/>
    <property type="match status" value="1"/>
</dbReference>
<gene>
    <name evidence="10" type="primary">LOC112290736</name>
    <name evidence="9" type="ORF">PHYPA_016933</name>
</gene>
<evidence type="ECO:0000313" key="9">
    <source>
        <dbReference type="EMBL" id="PNR42104.1"/>
    </source>
</evidence>
<reference evidence="10" key="3">
    <citation type="submission" date="2020-12" db="UniProtKB">
        <authorList>
            <consortium name="EnsemblPlants"/>
        </authorList>
    </citation>
    <scope>IDENTIFICATION</scope>
</reference>
<dbReference type="PROSITE" id="PS51032">
    <property type="entry name" value="AP2_ERF"/>
    <property type="match status" value="1"/>
</dbReference>
<evidence type="ECO:0000313" key="11">
    <source>
        <dbReference type="Proteomes" id="UP000006727"/>
    </source>
</evidence>
<evidence type="ECO:0000256" key="4">
    <source>
        <dbReference type="ARBA" id="ARBA00023159"/>
    </source>
</evidence>
<evidence type="ECO:0000313" key="10">
    <source>
        <dbReference type="EnsemblPlants" id="Pp3c13_3710V3.1"/>
    </source>
</evidence>
<protein>
    <recommendedName>
        <fullName evidence="8">AP2/ERF domain-containing protein</fullName>
    </recommendedName>
</protein>
<comment type="similarity">
    <text evidence="7">Belongs to the AP2/ERF transcription factor family. ERF subfamily.</text>
</comment>
<dbReference type="GO" id="GO:0003700">
    <property type="term" value="F:DNA-binding transcription factor activity"/>
    <property type="evidence" value="ECO:0007669"/>
    <property type="project" value="InterPro"/>
</dbReference>
<dbReference type="SMART" id="SM00380">
    <property type="entry name" value="AP2"/>
    <property type="match status" value="1"/>
</dbReference>
<accession>A9SRG0</accession>
<keyword evidence="11" id="KW-1185">Reference proteome</keyword>
<evidence type="ECO:0000256" key="5">
    <source>
        <dbReference type="ARBA" id="ARBA00023163"/>
    </source>
</evidence>
<evidence type="ECO:0000256" key="3">
    <source>
        <dbReference type="ARBA" id="ARBA00023125"/>
    </source>
</evidence>
<dbReference type="InterPro" id="IPR001471">
    <property type="entry name" value="AP2/ERF_dom"/>
</dbReference>
<dbReference type="PANTHER" id="PTHR31839">
    <property type="entry name" value="DEHYDRATION-RESPONSIVE ELEMENT-BINDING PROTEIN 1D"/>
    <property type="match status" value="1"/>
</dbReference>
<dbReference type="PANTHER" id="PTHR31839:SF2">
    <property type="entry name" value="DEHYDRATION-RESPONSIVE ELEMENT-BINDING PROTEIN 1D"/>
    <property type="match status" value="1"/>
</dbReference>
<dbReference type="Gene3D" id="3.30.730.10">
    <property type="entry name" value="AP2/ERF domain"/>
    <property type="match status" value="1"/>
</dbReference>
<dbReference type="InterPro" id="IPR045277">
    <property type="entry name" value="DRE1A-I"/>
</dbReference>
<dbReference type="EMBL" id="ABEU02000013">
    <property type="protein sequence ID" value="PNR42104.1"/>
    <property type="molecule type" value="Genomic_DNA"/>
</dbReference>
<reference evidence="9 11" key="2">
    <citation type="journal article" date="2018" name="Plant J.">
        <title>The Physcomitrella patens chromosome-scale assembly reveals moss genome structure and evolution.</title>
        <authorList>
            <person name="Lang D."/>
            <person name="Ullrich K.K."/>
            <person name="Murat F."/>
            <person name="Fuchs J."/>
            <person name="Jenkins J."/>
            <person name="Haas F.B."/>
            <person name="Piednoel M."/>
            <person name="Gundlach H."/>
            <person name="Van Bel M."/>
            <person name="Meyberg R."/>
            <person name="Vives C."/>
            <person name="Morata J."/>
            <person name="Symeonidi A."/>
            <person name="Hiss M."/>
            <person name="Muchero W."/>
            <person name="Kamisugi Y."/>
            <person name="Saleh O."/>
            <person name="Blanc G."/>
            <person name="Decker E.L."/>
            <person name="van Gessel N."/>
            <person name="Grimwood J."/>
            <person name="Hayes R.D."/>
            <person name="Graham S.W."/>
            <person name="Gunter L.E."/>
            <person name="McDaniel S.F."/>
            <person name="Hoernstein S.N.W."/>
            <person name="Larsson A."/>
            <person name="Li F.W."/>
            <person name="Perroud P.F."/>
            <person name="Phillips J."/>
            <person name="Ranjan P."/>
            <person name="Rokshar D.S."/>
            <person name="Rothfels C.J."/>
            <person name="Schneider L."/>
            <person name="Shu S."/>
            <person name="Stevenson D.W."/>
            <person name="Thummler F."/>
            <person name="Tillich M."/>
            <person name="Villarreal Aguilar J.C."/>
            <person name="Widiez T."/>
            <person name="Wong G.K."/>
            <person name="Wymore A."/>
            <person name="Zhang Y."/>
            <person name="Zimmer A.D."/>
            <person name="Quatrano R.S."/>
            <person name="Mayer K.F.X."/>
            <person name="Goodstein D."/>
            <person name="Casacuberta J.M."/>
            <person name="Vandepoele K."/>
            <person name="Reski R."/>
            <person name="Cuming A.C."/>
            <person name="Tuskan G.A."/>
            <person name="Maumus F."/>
            <person name="Salse J."/>
            <person name="Schmutz J."/>
            <person name="Rensing S.A."/>
        </authorList>
    </citation>
    <scope>NUCLEOTIDE SEQUENCE [LARGE SCALE GENOMIC DNA]</scope>
    <source>
        <strain evidence="10 11">cv. Gransden 2004</strain>
    </source>
</reference>
<dbReference type="EnsemblPlants" id="Pp3c13_3710V3.2">
    <property type="protein sequence ID" value="Pp3c13_3710V3.2"/>
    <property type="gene ID" value="Pp3c13_3710"/>
</dbReference>
<dbReference type="KEGG" id="ppp:112290736"/>
<comment type="subcellular location">
    <subcellularLocation>
        <location evidence="1">Nucleus</location>
    </subcellularLocation>
</comment>
<dbReference type="EnsemblPlants" id="Pp3c13_3710V3.1">
    <property type="protein sequence ID" value="Pp3c13_3710V3.1"/>
    <property type="gene ID" value="Pp3c13_3710"/>
</dbReference>